<comment type="caution">
    <text evidence="4">The sequence shown here is derived from an EMBL/GenBank/DDBJ whole genome shotgun (WGS) entry which is preliminary data.</text>
</comment>
<feature type="transmembrane region" description="Helical" evidence="2">
    <location>
        <begin position="52"/>
        <end position="72"/>
    </location>
</feature>
<evidence type="ECO:0000256" key="1">
    <source>
        <dbReference type="SAM" id="MobiDB-lite"/>
    </source>
</evidence>
<dbReference type="Pfam" id="PF03703">
    <property type="entry name" value="bPH_2"/>
    <property type="match status" value="1"/>
</dbReference>
<dbReference type="PANTHER" id="PTHR37938:SF1">
    <property type="entry name" value="BLL0215 PROTEIN"/>
    <property type="match status" value="1"/>
</dbReference>
<reference evidence="4 5" key="1">
    <citation type="submission" date="2020-07" db="EMBL/GenBank/DDBJ databases">
        <title>Sequencing the genomes of 1000 actinobacteria strains.</title>
        <authorList>
            <person name="Klenk H.-P."/>
        </authorList>
    </citation>
    <scope>NUCLEOTIDE SEQUENCE [LARGE SCALE GENOMIC DNA]</scope>
    <source>
        <strain evidence="4 5">DSM 29531</strain>
    </source>
</reference>
<evidence type="ECO:0000313" key="4">
    <source>
        <dbReference type="EMBL" id="NYJ74654.1"/>
    </source>
</evidence>
<keyword evidence="2" id="KW-1133">Transmembrane helix</keyword>
<feature type="transmembrane region" description="Helical" evidence="2">
    <location>
        <begin position="21"/>
        <end position="46"/>
    </location>
</feature>
<dbReference type="AlphaFoldDB" id="A0A853DHY7"/>
<keyword evidence="2" id="KW-0812">Transmembrane</keyword>
<feature type="region of interest" description="Disordered" evidence="1">
    <location>
        <begin position="158"/>
        <end position="180"/>
    </location>
</feature>
<gene>
    <name evidence="4" type="ORF">HNR15_001617</name>
</gene>
<evidence type="ECO:0000256" key="2">
    <source>
        <dbReference type="SAM" id="Phobius"/>
    </source>
</evidence>
<evidence type="ECO:0000313" key="5">
    <source>
        <dbReference type="Proteomes" id="UP000571817"/>
    </source>
</evidence>
<feature type="domain" description="YdbS-like PH" evidence="3">
    <location>
        <begin position="74"/>
        <end position="147"/>
    </location>
</feature>
<evidence type="ECO:0000259" key="3">
    <source>
        <dbReference type="Pfam" id="PF03703"/>
    </source>
</evidence>
<dbReference type="PANTHER" id="PTHR37938">
    <property type="entry name" value="BLL0215 PROTEIN"/>
    <property type="match status" value="1"/>
</dbReference>
<organism evidence="4 5">
    <name type="scientific">Allobranchiibius huperziae</name>
    <dbReference type="NCBI Taxonomy" id="1874116"/>
    <lineage>
        <taxon>Bacteria</taxon>
        <taxon>Bacillati</taxon>
        <taxon>Actinomycetota</taxon>
        <taxon>Actinomycetes</taxon>
        <taxon>Micrococcales</taxon>
        <taxon>Dermacoccaceae</taxon>
        <taxon>Allobranchiibius</taxon>
    </lineage>
</organism>
<dbReference type="RefSeq" id="WP_179480695.1">
    <property type="nucleotide sequence ID" value="NZ_JACCFW010000001.1"/>
</dbReference>
<sequence length="180" mass="20171">MSFSPKHLTQGERVELELHTHIKAIVLPLIILVVATVAALAGAVYWDNQWGRLAIGVVWLLVVIVFVLAPVWRWRATFYVITNRRLITRTGIVSKSGRDIPLYRISDVAYDKGPLDRILGCGTLIVSDASDQAGLQLHDVPHVEDVQVRLNELLFQHDNGTDDEGTFPPGDPRGDRRRAY</sequence>
<keyword evidence="5" id="KW-1185">Reference proteome</keyword>
<accession>A0A853DHY7</accession>
<dbReference type="Proteomes" id="UP000571817">
    <property type="component" value="Unassembled WGS sequence"/>
</dbReference>
<dbReference type="EMBL" id="JACCFW010000001">
    <property type="protein sequence ID" value="NYJ74654.1"/>
    <property type="molecule type" value="Genomic_DNA"/>
</dbReference>
<proteinExistence type="predicted"/>
<dbReference type="InterPro" id="IPR005182">
    <property type="entry name" value="YdbS-like_PH"/>
</dbReference>
<protein>
    <submittedName>
        <fullName evidence="4">Membrane protein YdbS with pleckstrin-like domain</fullName>
    </submittedName>
</protein>
<keyword evidence="2" id="KW-0472">Membrane</keyword>
<name>A0A853DHY7_9MICO</name>